<evidence type="ECO:0000313" key="3">
    <source>
        <dbReference type="Proteomes" id="UP000176037"/>
    </source>
</evidence>
<dbReference type="AlphaFoldDB" id="A0A1E8FJH6"/>
<keyword evidence="1" id="KW-1133">Transmembrane helix</keyword>
<gene>
    <name evidence="2" type="ORF">BFC17_10435</name>
</gene>
<dbReference type="RefSeq" id="WP_070174917.1">
    <property type="nucleotide sequence ID" value="NZ_BMJR01000004.1"/>
</dbReference>
<dbReference type="STRING" id="1856405.BFC17_10435"/>
<evidence type="ECO:0000313" key="2">
    <source>
        <dbReference type="EMBL" id="OFI36074.1"/>
    </source>
</evidence>
<sequence>MSKAENRFIQNITSLPAQIIPSVHKVVCWMIAFLVLAVAAGLYFTPWIQTAHGTGVVDSLDPVDRMQPISALVDGQIQTWHVREGMAVRAGDPIVTLIDVDAQRLEKLQSQLSATRLAHQANETAVANAESNLERQRALQQQGLVSRKEVEAALIKVQELKAKAASSLADINQVSMVLSRQATMTKVAPVDGTILRLFNGGVSTFVKAGDVLGQFIPKNAERTVKIVISGLDAPLVKPGARARLQFEGWPVFQFSGWPGTAVGTFGGVVTYVEPVADLTGAFQVWIEPDPSQMPWPEENIARLGSRVKAWILLEEVRLGYELWRQLNNFPPQKPDTPANTSAKSW</sequence>
<keyword evidence="1" id="KW-0812">Transmembrane</keyword>
<keyword evidence="3" id="KW-1185">Reference proteome</keyword>
<feature type="transmembrane region" description="Helical" evidence="1">
    <location>
        <begin position="26"/>
        <end position="44"/>
    </location>
</feature>
<dbReference type="Gene3D" id="2.40.50.100">
    <property type="match status" value="1"/>
</dbReference>
<dbReference type="Proteomes" id="UP000176037">
    <property type="component" value="Unassembled WGS sequence"/>
</dbReference>
<organism evidence="2 3">
    <name type="scientific">Alteromonas lipolytica</name>
    <dbReference type="NCBI Taxonomy" id="1856405"/>
    <lineage>
        <taxon>Bacteria</taxon>
        <taxon>Pseudomonadati</taxon>
        <taxon>Pseudomonadota</taxon>
        <taxon>Gammaproteobacteria</taxon>
        <taxon>Alteromonadales</taxon>
        <taxon>Alteromonadaceae</taxon>
        <taxon>Alteromonas/Salinimonas group</taxon>
        <taxon>Alteromonas</taxon>
    </lineage>
</organism>
<reference evidence="2 3" key="1">
    <citation type="submission" date="2016-09" db="EMBL/GenBank/DDBJ databases">
        <title>Alteromonas lipolytica, a new species isolated from sea water.</title>
        <authorList>
            <person name="Wu Y.-H."/>
            <person name="Cheng H."/>
            <person name="Xu X.-W."/>
        </authorList>
    </citation>
    <scope>NUCLEOTIDE SEQUENCE [LARGE SCALE GENOMIC DNA]</scope>
    <source>
        <strain evidence="2 3">JW12</strain>
    </source>
</reference>
<keyword evidence="1" id="KW-0472">Membrane</keyword>
<comment type="caution">
    <text evidence="2">The sequence shown here is derived from an EMBL/GenBank/DDBJ whole genome shotgun (WGS) entry which is preliminary data.</text>
</comment>
<name>A0A1E8FJH6_9ALTE</name>
<dbReference type="OrthoDB" id="9760528at2"/>
<protein>
    <submittedName>
        <fullName evidence="2">Uncharacterized protein</fullName>
    </submittedName>
</protein>
<dbReference type="Gene3D" id="1.10.287.470">
    <property type="entry name" value="Helix hairpin bin"/>
    <property type="match status" value="1"/>
</dbReference>
<accession>A0A1E8FJH6</accession>
<dbReference type="EMBL" id="MJIC01000004">
    <property type="protein sequence ID" value="OFI36074.1"/>
    <property type="molecule type" value="Genomic_DNA"/>
</dbReference>
<dbReference type="PANTHER" id="PTHR30386">
    <property type="entry name" value="MEMBRANE FUSION SUBUNIT OF EMRAB-TOLC MULTIDRUG EFFLUX PUMP"/>
    <property type="match status" value="1"/>
</dbReference>
<proteinExistence type="predicted"/>
<evidence type="ECO:0000256" key="1">
    <source>
        <dbReference type="SAM" id="Phobius"/>
    </source>
</evidence>
<dbReference type="InterPro" id="IPR050739">
    <property type="entry name" value="MFP"/>
</dbReference>
<dbReference type="SUPFAM" id="SSF111369">
    <property type="entry name" value="HlyD-like secretion proteins"/>
    <property type="match status" value="1"/>
</dbReference>